<accession>A0A8J2I6I8</accession>
<feature type="region of interest" description="Disordered" evidence="1">
    <location>
        <begin position="122"/>
        <end position="143"/>
    </location>
</feature>
<evidence type="ECO:0000256" key="1">
    <source>
        <dbReference type="SAM" id="MobiDB-lite"/>
    </source>
</evidence>
<feature type="chain" id="PRO_5035155999" evidence="2">
    <location>
        <begin position="19"/>
        <end position="215"/>
    </location>
</feature>
<feature type="signal peptide" evidence="2">
    <location>
        <begin position="1"/>
        <end position="18"/>
    </location>
</feature>
<dbReference type="GeneID" id="67019759"/>
<dbReference type="EMBL" id="CAJRGZ010000022">
    <property type="protein sequence ID" value="CAG5174071.1"/>
    <property type="molecule type" value="Genomic_DNA"/>
</dbReference>
<gene>
    <name evidence="3" type="ORF">ALTATR162_LOCUS7727</name>
</gene>
<sequence>MKSLFIFTAFTSSAVASAIQLPNLMDRAIDPATMNPTLFSVLSVLKTGMPTGPNVPMPTGDLIPDWYQNLPGDVKRLLPSFYPVAAAAASATSDAQIVSQVSAVESSVSVASVSSLTSSSLLSASSSSSSSNADDTSSTPSMSQYASAATDTVLASSLVPHSNSALQTATPSAALASLAATPPNSLSTGARFAVKIETLAVVAWLSVGAGFFILA</sequence>
<dbReference type="AlphaFoldDB" id="A0A8J2I6I8"/>
<evidence type="ECO:0000313" key="3">
    <source>
        <dbReference type="EMBL" id="CAG5174071.1"/>
    </source>
</evidence>
<keyword evidence="4" id="KW-1185">Reference proteome</keyword>
<keyword evidence="2" id="KW-0732">Signal</keyword>
<reference evidence="3" key="1">
    <citation type="submission" date="2021-05" db="EMBL/GenBank/DDBJ databases">
        <authorList>
            <person name="Stam R."/>
        </authorList>
    </citation>
    <scope>NUCLEOTIDE SEQUENCE</scope>
    <source>
        <strain evidence="3">CS162</strain>
    </source>
</reference>
<proteinExistence type="predicted"/>
<organism evidence="3 4">
    <name type="scientific">Alternaria atra</name>
    <dbReference type="NCBI Taxonomy" id="119953"/>
    <lineage>
        <taxon>Eukaryota</taxon>
        <taxon>Fungi</taxon>
        <taxon>Dikarya</taxon>
        <taxon>Ascomycota</taxon>
        <taxon>Pezizomycotina</taxon>
        <taxon>Dothideomycetes</taxon>
        <taxon>Pleosporomycetidae</taxon>
        <taxon>Pleosporales</taxon>
        <taxon>Pleosporineae</taxon>
        <taxon>Pleosporaceae</taxon>
        <taxon>Alternaria</taxon>
        <taxon>Alternaria sect. Ulocladioides</taxon>
    </lineage>
</organism>
<dbReference type="OrthoDB" id="3800804at2759"/>
<comment type="caution">
    <text evidence="3">The sequence shown here is derived from an EMBL/GenBank/DDBJ whole genome shotgun (WGS) entry which is preliminary data.</text>
</comment>
<feature type="compositionally biased region" description="Low complexity" evidence="1">
    <location>
        <begin position="122"/>
        <end position="141"/>
    </location>
</feature>
<protein>
    <submittedName>
        <fullName evidence="3">Uncharacterized protein</fullName>
    </submittedName>
</protein>
<dbReference type="Proteomes" id="UP000676310">
    <property type="component" value="Unassembled WGS sequence"/>
</dbReference>
<evidence type="ECO:0000313" key="4">
    <source>
        <dbReference type="Proteomes" id="UP000676310"/>
    </source>
</evidence>
<evidence type="ECO:0000256" key="2">
    <source>
        <dbReference type="SAM" id="SignalP"/>
    </source>
</evidence>
<name>A0A8J2I6I8_9PLEO</name>
<dbReference type="RefSeq" id="XP_043171291.1">
    <property type="nucleotide sequence ID" value="XM_043315356.1"/>
</dbReference>